<gene>
    <name evidence="1" type="ORF">LTR09_004752</name>
</gene>
<sequence length="244" mass="26879">MWIYEMGLIYHFFVPRSSKAAETDASLACSNPALIANLTKCVDAIKAYFDVMLATPIGDLPYLPFEEWNRFIMAFFVLYKLSVGLPDVSDWDPQLTRQTVDLEVYLSFAIECLRASRAEEAVPDIAASGMFAVMPEILESARTSYAAKRANPGYAGHIPVHMDLGPATATNLQQSKGLPLGHPSVGRRSMCPATGYWMRQAVHTDHEETLIASIPTGSTSSDSYNPEVDNIWSGILNMGTDTIY</sequence>
<keyword evidence="2" id="KW-1185">Reference proteome</keyword>
<evidence type="ECO:0000313" key="1">
    <source>
        <dbReference type="EMBL" id="KAK3054483.1"/>
    </source>
</evidence>
<protein>
    <submittedName>
        <fullName evidence="1">Uncharacterized protein</fullName>
    </submittedName>
</protein>
<comment type="caution">
    <text evidence="1">The sequence shown here is derived from an EMBL/GenBank/DDBJ whole genome shotgun (WGS) entry which is preliminary data.</text>
</comment>
<dbReference type="Proteomes" id="UP001271007">
    <property type="component" value="Unassembled WGS sequence"/>
</dbReference>
<name>A0AAJ0DQ65_9PEZI</name>
<reference evidence="1" key="1">
    <citation type="submission" date="2023-04" db="EMBL/GenBank/DDBJ databases">
        <title>Black Yeasts Isolated from many extreme environments.</title>
        <authorList>
            <person name="Coleine C."/>
            <person name="Stajich J.E."/>
            <person name="Selbmann L."/>
        </authorList>
    </citation>
    <scope>NUCLEOTIDE SEQUENCE</scope>
    <source>
        <strain evidence="1">CCFEE 5312</strain>
    </source>
</reference>
<dbReference type="AlphaFoldDB" id="A0AAJ0DQ65"/>
<organism evidence="1 2">
    <name type="scientific">Extremus antarcticus</name>
    <dbReference type="NCBI Taxonomy" id="702011"/>
    <lineage>
        <taxon>Eukaryota</taxon>
        <taxon>Fungi</taxon>
        <taxon>Dikarya</taxon>
        <taxon>Ascomycota</taxon>
        <taxon>Pezizomycotina</taxon>
        <taxon>Dothideomycetes</taxon>
        <taxon>Dothideomycetidae</taxon>
        <taxon>Mycosphaerellales</taxon>
        <taxon>Extremaceae</taxon>
        <taxon>Extremus</taxon>
    </lineage>
</organism>
<accession>A0AAJ0DQ65</accession>
<proteinExistence type="predicted"/>
<dbReference type="EMBL" id="JAWDJX010000012">
    <property type="protein sequence ID" value="KAK3054483.1"/>
    <property type="molecule type" value="Genomic_DNA"/>
</dbReference>
<evidence type="ECO:0000313" key="2">
    <source>
        <dbReference type="Proteomes" id="UP001271007"/>
    </source>
</evidence>